<proteinExistence type="predicted"/>
<dbReference type="OrthoDB" id="408373at2759"/>
<comment type="caution">
    <text evidence="1">The sequence shown here is derived from an EMBL/GenBank/DDBJ whole genome shotgun (WGS) entry which is preliminary data.</text>
</comment>
<protein>
    <submittedName>
        <fullName evidence="1">Uncharacterized protein</fullName>
    </submittedName>
</protein>
<accession>A0A8K0J277</accession>
<dbReference type="EMBL" id="SRPY01000980">
    <property type="protein sequence ID" value="KAG5915474.1"/>
    <property type="molecule type" value="Genomic_DNA"/>
</dbReference>
<reference evidence="1" key="1">
    <citation type="journal article" date="2020" name="bioRxiv">
        <title>Whole genome comparisons of ergot fungi reveals the divergence and evolution of species within the genus Claviceps are the result of varying mechanisms driving genome evolution and host range expansion.</title>
        <authorList>
            <person name="Wyka S.A."/>
            <person name="Mondo S.J."/>
            <person name="Liu M."/>
            <person name="Dettman J."/>
            <person name="Nalam V."/>
            <person name="Broders K.D."/>
        </authorList>
    </citation>
    <scope>NUCLEOTIDE SEQUENCE</scope>
    <source>
        <strain evidence="1">CCC 489</strain>
    </source>
</reference>
<sequence>MAAGMDRHFARLTRAEVDATHWALIEAAPEVNAHIAQWLAKVLPEGAIRAAL</sequence>
<evidence type="ECO:0000313" key="1">
    <source>
        <dbReference type="EMBL" id="KAG5915474.1"/>
    </source>
</evidence>
<gene>
    <name evidence="1" type="ORF">E4U42_008045</name>
</gene>
<evidence type="ECO:0000313" key="2">
    <source>
        <dbReference type="Proteomes" id="UP000811619"/>
    </source>
</evidence>
<dbReference type="AlphaFoldDB" id="A0A8K0J277"/>
<dbReference type="Proteomes" id="UP000811619">
    <property type="component" value="Unassembled WGS sequence"/>
</dbReference>
<keyword evidence="2" id="KW-1185">Reference proteome</keyword>
<organism evidence="1 2">
    <name type="scientific">Claviceps africana</name>
    <dbReference type="NCBI Taxonomy" id="83212"/>
    <lineage>
        <taxon>Eukaryota</taxon>
        <taxon>Fungi</taxon>
        <taxon>Dikarya</taxon>
        <taxon>Ascomycota</taxon>
        <taxon>Pezizomycotina</taxon>
        <taxon>Sordariomycetes</taxon>
        <taxon>Hypocreomycetidae</taxon>
        <taxon>Hypocreales</taxon>
        <taxon>Clavicipitaceae</taxon>
        <taxon>Claviceps</taxon>
    </lineage>
</organism>
<name>A0A8K0J277_9HYPO</name>